<accession>A0A9P5WVT9</accession>
<dbReference type="AlphaFoldDB" id="A0A9P5WVT9"/>
<sequence>SLLECISYWSHFHVIAHKLLNSKIITEAEWDLYFWFRLPIKMRKSFVEHLALANVSFNNWTVPSWEAVKAVACSYFNNCYKCQVCQINKLVEVLYKLNIKDSGYAMIYACLVLTAPEVADRI</sequence>
<name>A0A9P5WVT9_9AGAR</name>
<evidence type="ECO:0000313" key="2">
    <source>
        <dbReference type="Proteomes" id="UP000807342"/>
    </source>
</evidence>
<dbReference type="OrthoDB" id="3023732at2759"/>
<keyword evidence="2" id="KW-1185">Reference proteome</keyword>
<dbReference type="Proteomes" id="UP000807342">
    <property type="component" value="Unassembled WGS sequence"/>
</dbReference>
<gene>
    <name evidence="1" type="ORF">P691DRAFT_690245</name>
</gene>
<dbReference type="EMBL" id="MU153848">
    <property type="protein sequence ID" value="KAF9439608.1"/>
    <property type="molecule type" value="Genomic_DNA"/>
</dbReference>
<organism evidence="1 2">
    <name type="scientific">Macrolepiota fuliginosa MF-IS2</name>
    <dbReference type="NCBI Taxonomy" id="1400762"/>
    <lineage>
        <taxon>Eukaryota</taxon>
        <taxon>Fungi</taxon>
        <taxon>Dikarya</taxon>
        <taxon>Basidiomycota</taxon>
        <taxon>Agaricomycotina</taxon>
        <taxon>Agaricomycetes</taxon>
        <taxon>Agaricomycetidae</taxon>
        <taxon>Agaricales</taxon>
        <taxon>Agaricineae</taxon>
        <taxon>Agaricaceae</taxon>
        <taxon>Macrolepiota</taxon>
    </lineage>
</organism>
<comment type="caution">
    <text evidence="1">The sequence shown here is derived from an EMBL/GenBank/DDBJ whole genome shotgun (WGS) entry which is preliminary data.</text>
</comment>
<proteinExistence type="predicted"/>
<evidence type="ECO:0000313" key="1">
    <source>
        <dbReference type="EMBL" id="KAF9439608.1"/>
    </source>
</evidence>
<feature type="non-terminal residue" evidence="1">
    <location>
        <position position="1"/>
    </location>
</feature>
<reference evidence="1" key="1">
    <citation type="submission" date="2020-11" db="EMBL/GenBank/DDBJ databases">
        <authorList>
            <consortium name="DOE Joint Genome Institute"/>
            <person name="Ahrendt S."/>
            <person name="Riley R."/>
            <person name="Andreopoulos W."/>
            <person name="Labutti K."/>
            <person name="Pangilinan J."/>
            <person name="Ruiz-Duenas F.J."/>
            <person name="Barrasa J.M."/>
            <person name="Sanchez-Garcia M."/>
            <person name="Camarero S."/>
            <person name="Miyauchi S."/>
            <person name="Serrano A."/>
            <person name="Linde D."/>
            <person name="Babiker R."/>
            <person name="Drula E."/>
            <person name="Ayuso-Fernandez I."/>
            <person name="Pacheco R."/>
            <person name="Padilla G."/>
            <person name="Ferreira P."/>
            <person name="Barriuso J."/>
            <person name="Kellner H."/>
            <person name="Castanera R."/>
            <person name="Alfaro M."/>
            <person name="Ramirez L."/>
            <person name="Pisabarro A.G."/>
            <person name="Kuo A."/>
            <person name="Tritt A."/>
            <person name="Lipzen A."/>
            <person name="He G."/>
            <person name="Yan M."/>
            <person name="Ng V."/>
            <person name="Cullen D."/>
            <person name="Martin F."/>
            <person name="Rosso M.-N."/>
            <person name="Henrissat B."/>
            <person name="Hibbett D."/>
            <person name="Martinez A.T."/>
            <person name="Grigoriev I.V."/>
        </authorList>
    </citation>
    <scope>NUCLEOTIDE SEQUENCE</scope>
    <source>
        <strain evidence="1">MF-IS2</strain>
    </source>
</reference>
<protein>
    <submittedName>
        <fullName evidence="1">Uncharacterized protein</fullName>
    </submittedName>
</protein>